<proteinExistence type="predicted"/>
<dbReference type="PROSITE" id="PS50977">
    <property type="entry name" value="HTH_TETR_2"/>
    <property type="match status" value="1"/>
</dbReference>
<dbReference type="Pfam" id="PF00440">
    <property type="entry name" value="TetR_N"/>
    <property type="match status" value="1"/>
</dbReference>
<dbReference type="EMBL" id="NMUQ01000003">
    <property type="protein sequence ID" value="OXM13804.1"/>
    <property type="molecule type" value="Genomic_DNA"/>
</dbReference>
<name>A0A229NVE5_9BACL</name>
<accession>A0A229NVE5</accession>
<feature type="domain" description="HTH tetR-type" evidence="3">
    <location>
        <begin position="12"/>
        <end position="72"/>
    </location>
</feature>
<dbReference type="AlphaFoldDB" id="A0A229NVE5"/>
<protein>
    <submittedName>
        <fullName evidence="4">TetR family transcriptional regulator</fullName>
    </submittedName>
</protein>
<dbReference type="GO" id="GO:0003677">
    <property type="term" value="F:DNA binding"/>
    <property type="evidence" value="ECO:0007669"/>
    <property type="project" value="UniProtKB-UniRule"/>
</dbReference>
<dbReference type="Proteomes" id="UP000215145">
    <property type="component" value="Unassembled WGS sequence"/>
</dbReference>
<sequence>MNKLSLRRIKREATAHALAQAAFELTLQHGLDGFVVEDVAQRAGYSRRTFANHYSCKEEAVAMAAVPFHGIEEAVAIFNNIPESSTPLDVMYQFMKLQLTEEIIQKMLRLVTLSKEHPTLEPYMLTVFHRLATEAQQVLNDLFKEHYPAIYSHVLTGAVTGAIFPLFDGTLQVVLPGQSMDEVPGAESFDQYLDTVFGYLRNGL</sequence>
<keyword evidence="5" id="KW-1185">Reference proteome</keyword>
<evidence type="ECO:0000259" key="3">
    <source>
        <dbReference type="PROSITE" id="PS50977"/>
    </source>
</evidence>
<reference evidence="4 5" key="1">
    <citation type="submission" date="2017-07" db="EMBL/GenBank/DDBJ databases">
        <title>Paenibacillus herberti R33 genome sequencing and assembly.</title>
        <authorList>
            <person name="Su W."/>
        </authorList>
    </citation>
    <scope>NUCLEOTIDE SEQUENCE [LARGE SCALE GENOMIC DNA]</scope>
    <source>
        <strain evidence="4 5">R33</strain>
    </source>
</reference>
<evidence type="ECO:0000313" key="5">
    <source>
        <dbReference type="Proteomes" id="UP000215145"/>
    </source>
</evidence>
<dbReference type="InterPro" id="IPR001647">
    <property type="entry name" value="HTH_TetR"/>
</dbReference>
<evidence type="ECO:0000256" key="2">
    <source>
        <dbReference type="PROSITE-ProRule" id="PRU00335"/>
    </source>
</evidence>
<evidence type="ECO:0000313" key="4">
    <source>
        <dbReference type="EMBL" id="OXM13804.1"/>
    </source>
</evidence>
<comment type="caution">
    <text evidence="4">The sequence shown here is derived from an EMBL/GenBank/DDBJ whole genome shotgun (WGS) entry which is preliminary data.</text>
</comment>
<keyword evidence="1 2" id="KW-0238">DNA-binding</keyword>
<evidence type="ECO:0000256" key="1">
    <source>
        <dbReference type="ARBA" id="ARBA00023125"/>
    </source>
</evidence>
<organism evidence="4 5">
    <name type="scientific">Paenibacillus herberti</name>
    <dbReference type="NCBI Taxonomy" id="1619309"/>
    <lineage>
        <taxon>Bacteria</taxon>
        <taxon>Bacillati</taxon>
        <taxon>Bacillota</taxon>
        <taxon>Bacilli</taxon>
        <taxon>Bacillales</taxon>
        <taxon>Paenibacillaceae</taxon>
        <taxon>Paenibacillus</taxon>
    </lineage>
</organism>
<dbReference type="SUPFAM" id="SSF46689">
    <property type="entry name" value="Homeodomain-like"/>
    <property type="match status" value="1"/>
</dbReference>
<dbReference type="OrthoDB" id="8688418at2"/>
<dbReference type="Gene3D" id="1.10.357.10">
    <property type="entry name" value="Tetracycline Repressor, domain 2"/>
    <property type="match status" value="1"/>
</dbReference>
<gene>
    <name evidence="4" type="ORF">CGZ75_19785</name>
</gene>
<feature type="DNA-binding region" description="H-T-H motif" evidence="2">
    <location>
        <begin position="35"/>
        <end position="54"/>
    </location>
</feature>
<dbReference type="InterPro" id="IPR009057">
    <property type="entry name" value="Homeodomain-like_sf"/>
</dbReference>